<organism evidence="1 2">
    <name type="scientific">Dermatophagoides farinae</name>
    <name type="common">American house dust mite</name>
    <dbReference type="NCBI Taxonomy" id="6954"/>
    <lineage>
        <taxon>Eukaryota</taxon>
        <taxon>Metazoa</taxon>
        <taxon>Ecdysozoa</taxon>
        <taxon>Arthropoda</taxon>
        <taxon>Chelicerata</taxon>
        <taxon>Arachnida</taxon>
        <taxon>Acari</taxon>
        <taxon>Acariformes</taxon>
        <taxon>Sarcoptiformes</taxon>
        <taxon>Astigmata</taxon>
        <taxon>Psoroptidia</taxon>
        <taxon>Analgoidea</taxon>
        <taxon>Pyroglyphidae</taxon>
        <taxon>Dermatophagoidinae</taxon>
        <taxon>Dermatophagoides</taxon>
    </lineage>
</organism>
<evidence type="ECO:0000313" key="1">
    <source>
        <dbReference type="EMBL" id="KAH9520781.1"/>
    </source>
</evidence>
<reference evidence="1" key="2">
    <citation type="journal article" date="2022" name="Res Sq">
        <title>Comparative Genomics Reveals Insights into the Divergent Evolution of Astigmatic Mites and Household Pest Adaptations.</title>
        <authorList>
            <person name="Xiong Q."/>
            <person name="Wan A.T.-Y."/>
            <person name="Liu X.-Y."/>
            <person name="Fung C.S.-H."/>
            <person name="Xiao X."/>
            <person name="Malainual N."/>
            <person name="Hou J."/>
            <person name="Wang L."/>
            <person name="Wang M."/>
            <person name="Yang K."/>
            <person name="Cui Y."/>
            <person name="Leung E."/>
            <person name="Nong W."/>
            <person name="Shin S.-K."/>
            <person name="Au S."/>
            <person name="Jeong K.Y."/>
            <person name="Chew F.T."/>
            <person name="Hui J."/>
            <person name="Leung T.F."/>
            <person name="Tungtrongchitr A."/>
            <person name="Zhong N."/>
            <person name="Liu Z."/>
            <person name="Tsui S."/>
        </authorList>
    </citation>
    <scope>NUCLEOTIDE SEQUENCE</scope>
    <source>
        <strain evidence="1">Derf</strain>
        <tissue evidence="1">Whole organism</tissue>
    </source>
</reference>
<reference evidence="1" key="1">
    <citation type="submission" date="2013-05" db="EMBL/GenBank/DDBJ databases">
        <authorList>
            <person name="Yim A.K.Y."/>
            <person name="Chan T.F."/>
            <person name="Ji K.M."/>
            <person name="Liu X.Y."/>
            <person name="Zhou J.W."/>
            <person name="Li R.Q."/>
            <person name="Yang K.Y."/>
            <person name="Li J."/>
            <person name="Li M."/>
            <person name="Law P.T.W."/>
            <person name="Wu Y.L."/>
            <person name="Cai Z.L."/>
            <person name="Qin H."/>
            <person name="Bao Y."/>
            <person name="Leung R.K.K."/>
            <person name="Ng P.K.S."/>
            <person name="Zou J."/>
            <person name="Zhong X.J."/>
            <person name="Ran P.X."/>
            <person name="Zhong N.S."/>
            <person name="Liu Z.G."/>
            <person name="Tsui S.K.W."/>
        </authorList>
    </citation>
    <scope>NUCLEOTIDE SEQUENCE</scope>
    <source>
        <strain evidence="1">Derf</strain>
        <tissue evidence="1">Whole organism</tissue>
    </source>
</reference>
<name>A0A922L572_DERFA</name>
<evidence type="ECO:0000313" key="2">
    <source>
        <dbReference type="Proteomes" id="UP000790347"/>
    </source>
</evidence>
<dbReference type="AlphaFoldDB" id="A0A922L572"/>
<sequence>MANELTAMSCEQKMNVINIICHEKQVNGIFFLLLCPTTNHFANYFMTFFSIGRLLKIYIDHRIISDPVKDDDALAFGFIGFYDSTL</sequence>
<keyword evidence="2" id="KW-1185">Reference proteome</keyword>
<gene>
    <name evidence="1" type="ORF">DERF_004471</name>
</gene>
<dbReference type="Proteomes" id="UP000790347">
    <property type="component" value="Unassembled WGS sequence"/>
</dbReference>
<dbReference type="EMBL" id="ASGP02000002">
    <property type="protein sequence ID" value="KAH9520781.1"/>
    <property type="molecule type" value="Genomic_DNA"/>
</dbReference>
<proteinExistence type="predicted"/>
<comment type="caution">
    <text evidence="1">The sequence shown here is derived from an EMBL/GenBank/DDBJ whole genome shotgun (WGS) entry which is preliminary data.</text>
</comment>
<protein>
    <submittedName>
        <fullName evidence="1">Uncharacterized protein</fullName>
    </submittedName>
</protein>
<accession>A0A922L572</accession>